<protein>
    <submittedName>
        <fullName evidence="1">Acid protease</fullName>
    </submittedName>
</protein>
<dbReference type="Proteomes" id="UP000814140">
    <property type="component" value="Unassembled WGS sequence"/>
</dbReference>
<organism evidence="1 2">
    <name type="scientific">Artomyces pyxidatus</name>
    <dbReference type="NCBI Taxonomy" id="48021"/>
    <lineage>
        <taxon>Eukaryota</taxon>
        <taxon>Fungi</taxon>
        <taxon>Dikarya</taxon>
        <taxon>Basidiomycota</taxon>
        <taxon>Agaricomycotina</taxon>
        <taxon>Agaricomycetes</taxon>
        <taxon>Russulales</taxon>
        <taxon>Auriscalpiaceae</taxon>
        <taxon>Artomyces</taxon>
    </lineage>
</organism>
<evidence type="ECO:0000313" key="1">
    <source>
        <dbReference type="EMBL" id="KAI0066911.1"/>
    </source>
</evidence>
<comment type="caution">
    <text evidence="1">The sequence shown here is derived from an EMBL/GenBank/DDBJ whole genome shotgun (WGS) entry which is preliminary data.</text>
</comment>
<evidence type="ECO:0000313" key="2">
    <source>
        <dbReference type="Proteomes" id="UP000814140"/>
    </source>
</evidence>
<dbReference type="EMBL" id="MU277191">
    <property type="protein sequence ID" value="KAI0066911.1"/>
    <property type="molecule type" value="Genomic_DNA"/>
</dbReference>
<keyword evidence="1" id="KW-0645">Protease</keyword>
<keyword evidence="1" id="KW-0378">Hydrolase</keyword>
<name>A0ACB8TES3_9AGAM</name>
<sequence length="562" mass="58740">MLPLLSLGLSLSFAAVLATPVLLDIFPGAKQRGRGVHVPLYRREMSEGMRRREMNTGAIGLGDALDVTYNVLIQVGETSTPVVLDTGSADLWVLSSACSTDCFSTTVPLYPVATFQATGLAVQLMYGDSQTGTHADGPIGKDTAGLANFSLDSQYFAAISSTNTSVLQTGSAGIFGLGFPLNSVIWNQLLSAQYPRQKRDVTRSNFATRIFPDLSFLSRSAPLATRQSTSPPSVSDVLATFSTNGPLISRLASTGILTFPGVTITLQRDTVDVGGNQGMLSIGELPSGLSEDNLTWVPLRGYTVSQGGLPAPADSPTEVYPLTWEIPIDDVFFDGQKLPRSNLSASNISLSALIDTGNSLMRGPQDVIQNIIDILGGNKYPCADAHTLGFQIGGKLFTVDPRDFGTQAFTNEDDVCTPSLASTDPPGHGFLYSWSLGDPFLKSVLATFYYGNLTYPSHDQPRIGLLSTVPADAAQQLKDAVNYANISLGGNLPATSEAAPTGTLAPASTNANGVPQAHESGVAPSPSASSAGVGAGGVSVPMPILLGVTIISALCSTLLTSV</sequence>
<proteinExistence type="predicted"/>
<gene>
    <name evidence="1" type="ORF">BV25DRAFT_1820025</name>
</gene>
<reference evidence="1" key="2">
    <citation type="journal article" date="2022" name="New Phytol.">
        <title>Evolutionary transition to the ectomycorrhizal habit in the genomes of a hyperdiverse lineage of mushroom-forming fungi.</title>
        <authorList>
            <person name="Looney B."/>
            <person name="Miyauchi S."/>
            <person name="Morin E."/>
            <person name="Drula E."/>
            <person name="Courty P.E."/>
            <person name="Kohler A."/>
            <person name="Kuo A."/>
            <person name="LaButti K."/>
            <person name="Pangilinan J."/>
            <person name="Lipzen A."/>
            <person name="Riley R."/>
            <person name="Andreopoulos W."/>
            <person name="He G."/>
            <person name="Johnson J."/>
            <person name="Nolan M."/>
            <person name="Tritt A."/>
            <person name="Barry K.W."/>
            <person name="Grigoriev I.V."/>
            <person name="Nagy L.G."/>
            <person name="Hibbett D."/>
            <person name="Henrissat B."/>
            <person name="Matheny P.B."/>
            <person name="Labbe J."/>
            <person name="Martin F.M."/>
        </authorList>
    </citation>
    <scope>NUCLEOTIDE SEQUENCE</scope>
    <source>
        <strain evidence="1">HHB10654</strain>
    </source>
</reference>
<accession>A0ACB8TES3</accession>
<keyword evidence="2" id="KW-1185">Reference proteome</keyword>
<reference evidence="1" key="1">
    <citation type="submission" date="2021-03" db="EMBL/GenBank/DDBJ databases">
        <authorList>
            <consortium name="DOE Joint Genome Institute"/>
            <person name="Ahrendt S."/>
            <person name="Looney B.P."/>
            <person name="Miyauchi S."/>
            <person name="Morin E."/>
            <person name="Drula E."/>
            <person name="Courty P.E."/>
            <person name="Chicoki N."/>
            <person name="Fauchery L."/>
            <person name="Kohler A."/>
            <person name="Kuo A."/>
            <person name="Labutti K."/>
            <person name="Pangilinan J."/>
            <person name="Lipzen A."/>
            <person name="Riley R."/>
            <person name="Andreopoulos W."/>
            <person name="He G."/>
            <person name="Johnson J."/>
            <person name="Barry K.W."/>
            <person name="Grigoriev I.V."/>
            <person name="Nagy L."/>
            <person name="Hibbett D."/>
            <person name="Henrissat B."/>
            <person name="Matheny P.B."/>
            <person name="Labbe J."/>
            <person name="Martin F."/>
        </authorList>
    </citation>
    <scope>NUCLEOTIDE SEQUENCE</scope>
    <source>
        <strain evidence="1">HHB10654</strain>
    </source>
</reference>